<feature type="region of interest" description="Disordered" evidence="2">
    <location>
        <begin position="202"/>
        <end position="222"/>
    </location>
</feature>
<sequence>MLDNSKIRSTELYATLSQATKDVTAIREWLYASKDRIDEHILENLNAFDEKVKEALQNYENLSDEKLNMLKELYKKVVYPFDYVSDEEPTMPNVNETWFKTDEAKIFKFIKNPQITFLQKERPKERKINDIWFKPMDDVNLQVGEFYLCEKVLKNEAWINPSLPENLEPAFNQEEAPQNATLGDIWKKGDEYLVYIKTTSGNSWTSPENPSEYTPTYESEEEPSEAKLGEIWKKGNEYLIYARVTNDTAWILKSDLGLDAFIWFNEEKENINFILSLIGDLKKEDEKEETSKNEIKDLEQNLSNKQEELENIKKQIEEALAKDPPQNVDNLNEKKTQLEQEITKMQEDLNHKQNELEQIQKDKSLVSQKMLSDALKEKVGLKGDETLNGNKTLNGDNIFNGTNTFNQALTSRADPTNDNHLTRKWYVDYGGGIKNLGTTGSINLDLRQAQHFILTANAGTSIGIANFGGVGKSGTITINNCQNVVAFNAPFKFRIAQSGFSGTETFAYFCIASNNVRLVRT</sequence>
<organism evidence="3 4">
    <name type="scientific">Campylobacter jejuni</name>
    <dbReference type="NCBI Taxonomy" id="197"/>
    <lineage>
        <taxon>Bacteria</taxon>
        <taxon>Pseudomonadati</taxon>
        <taxon>Campylobacterota</taxon>
        <taxon>Epsilonproteobacteria</taxon>
        <taxon>Campylobacterales</taxon>
        <taxon>Campylobacteraceae</taxon>
        <taxon>Campylobacter</taxon>
    </lineage>
</organism>
<comment type="caution">
    <text evidence="3">The sequence shown here is derived from an EMBL/GenBank/DDBJ whole genome shotgun (WGS) entry which is preliminary data.</text>
</comment>
<evidence type="ECO:0000256" key="2">
    <source>
        <dbReference type="SAM" id="MobiDB-lite"/>
    </source>
</evidence>
<dbReference type="Proteomes" id="UP000392616">
    <property type="component" value="Unassembled WGS sequence"/>
</dbReference>
<evidence type="ECO:0000313" key="4">
    <source>
        <dbReference type="Proteomes" id="UP000392616"/>
    </source>
</evidence>
<feature type="coiled-coil region" evidence="1">
    <location>
        <begin position="45"/>
        <end position="76"/>
    </location>
</feature>
<evidence type="ECO:0000256" key="1">
    <source>
        <dbReference type="SAM" id="Coils"/>
    </source>
</evidence>
<protein>
    <submittedName>
        <fullName evidence="3">Uncharacterized protein</fullName>
    </submittedName>
</protein>
<name>A0A3X8TAD0_CAMJU</name>
<keyword evidence="1" id="KW-0175">Coiled coil</keyword>
<dbReference type="RefSeq" id="WP_011049933.1">
    <property type="nucleotide sequence ID" value="NZ_CP023866.1"/>
</dbReference>
<feature type="coiled-coil region" evidence="1">
    <location>
        <begin position="281"/>
        <end position="369"/>
    </location>
</feature>
<evidence type="ECO:0000313" key="3">
    <source>
        <dbReference type="EMBL" id="EAK6412490.1"/>
    </source>
</evidence>
<dbReference type="AlphaFoldDB" id="A0A3X8TAD0"/>
<gene>
    <name evidence="3" type="ORF">B7A03_00350</name>
</gene>
<reference evidence="3 4" key="1">
    <citation type="submission" date="2018-05" db="EMBL/GenBank/DDBJ databases">
        <authorList>
            <consortium name="NARMS: The National Antimicrobial Resistance Monitoring System"/>
        </authorList>
    </citation>
    <scope>NUCLEOTIDE SEQUENCE [LARGE SCALE GENOMIC DNA]</scope>
    <source>
        <strain evidence="3 4">CVM N62988</strain>
    </source>
</reference>
<proteinExistence type="predicted"/>
<dbReference type="EMBL" id="AACHYE010000001">
    <property type="protein sequence ID" value="EAK6412490.1"/>
    <property type="molecule type" value="Genomic_DNA"/>
</dbReference>
<accession>A0A3X8TAD0</accession>